<keyword evidence="12" id="KW-1185">Reference proteome</keyword>
<protein>
    <submittedName>
        <fullName evidence="9">Predicted branched-chain amino acid permease (Azaleucine resistance) (AzlC)</fullName>
    </submittedName>
</protein>
<dbReference type="RefSeq" id="WP_271789957.1">
    <property type="nucleotide sequence ID" value="NZ_CAMXCJ010000004.1"/>
</dbReference>
<evidence type="ECO:0000256" key="1">
    <source>
        <dbReference type="ARBA" id="ARBA00004651"/>
    </source>
</evidence>
<keyword evidence="4" id="KW-1003">Cell membrane</keyword>
<gene>
    <name evidence="10" type="ORF">R53529_LOCUS1524</name>
    <name evidence="9" type="ORF">R53530_LOCUS1618</name>
</gene>
<comment type="similarity">
    <text evidence="2">Belongs to the AzlC family.</text>
</comment>
<evidence type="ECO:0000256" key="4">
    <source>
        <dbReference type="ARBA" id="ARBA00022475"/>
    </source>
</evidence>
<keyword evidence="3" id="KW-0813">Transport</keyword>
<dbReference type="PANTHER" id="PTHR34979:SF1">
    <property type="entry name" value="INNER MEMBRANE PROTEIN YGAZ"/>
    <property type="match status" value="1"/>
</dbReference>
<dbReference type="GO" id="GO:1903785">
    <property type="term" value="P:L-valine transmembrane transport"/>
    <property type="evidence" value="ECO:0007669"/>
    <property type="project" value="TreeGrafter"/>
</dbReference>
<name>A0A9W4TQ16_9PROT</name>
<evidence type="ECO:0000313" key="10">
    <source>
        <dbReference type="EMBL" id="CAI3948024.1"/>
    </source>
</evidence>
<evidence type="ECO:0000256" key="5">
    <source>
        <dbReference type="ARBA" id="ARBA00022692"/>
    </source>
</evidence>
<dbReference type="EMBL" id="CAMXCS010000003">
    <property type="protein sequence ID" value="CAI3948024.1"/>
    <property type="molecule type" value="Genomic_DNA"/>
</dbReference>
<accession>A0A9W4TQ16</accession>
<dbReference type="GO" id="GO:0005886">
    <property type="term" value="C:plasma membrane"/>
    <property type="evidence" value="ECO:0007669"/>
    <property type="project" value="UniProtKB-SubCell"/>
</dbReference>
<feature type="transmembrane region" description="Helical" evidence="8">
    <location>
        <begin position="228"/>
        <end position="247"/>
    </location>
</feature>
<reference evidence="9" key="1">
    <citation type="submission" date="2022-10" db="EMBL/GenBank/DDBJ databases">
        <authorList>
            <person name="Botero Cardona J."/>
        </authorList>
    </citation>
    <scope>NUCLEOTIDE SEQUENCE</scope>
    <source>
        <strain evidence="9">LMG 31819</strain>
        <strain evidence="10">R-53529</strain>
    </source>
</reference>
<evidence type="ECO:0000313" key="11">
    <source>
        <dbReference type="Proteomes" id="UP001154255"/>
    </source>
</evidence>
<evidence type="ECO:0000256" key="2">
    <source>
        <dbReference type="ARBA" id="ARBA00010735"/>
    </source>
</evidence>
<keyword evidence="5 8" id="KW-0812">Transmembrane</keyword>
<sequence length="253" mass="28638">MSPPSSVAQQKLKHHIRHECLRAFKTAIPLIISFIPFGMMLGAQAKMKGMSWLELVLMCGVNFAGGSEFVAIGLWQQTPPLLMIVCMTLLVNCRHILMGVTMIPICRRQPVRKMLLSFFLLCDETWALSLQDSYRRMEEGYREPFSYPYYITIAISFYITWIITALLGLLIGPLLGDLTQYGFDMAFPAVFIVLLKGMWNGWRRGIPWACSLLVACVVHLLIPGQWYVMAGAMTGLLIVLCLPPSFFEINHAR</sequence>
<organism evidence="9 11">
    <name type="scientific">Commensalibacter communis</name>
    <dbReference type="NCBI Taxonomy" id="2972786"/>
    <lineage>
        <taxon>Bacteria</taxon>
        <taxon>Pseudomonadati</taxon>
        <taxon>Pseudomonadota</taxon>
        <taxon>Alphaproteobacteria</taxon>
        <taxon>Acetobacterales</taxon>
        <taxon>Acetobacteraceae</taxon>
    </lineage>
</organism>
<dbReference type="AlphaFoldDB" id="A0A9W4TQ16"/>
<evidence type="ECO:0000256" key="3">
    <source>
        <dbReference type="ARBA" id="ARBA00022448"/>
    </source>
</evidence>
<keyword evidence="6 8" id="KW-1133">Transmembrane helix</keyword>
<evidence type="ECO:0000256" key="7">
    <source>
        <dbReference type="ARBA" id="ARBA00023136"/>
    </source>
</evidence>
<dbReference type="Proteomes" id="UP001154255">
    <property type="component" value="Unassembled WGS sequence"/>
</dbReference>
<feature type="transmembrane region" description="Helical" evidence="8">
    <location>
        <begin position="81"/>
        <end position="106"/>
    </location>
</feature>
<keyword evidence="7 8" id="KW-0472">Membrane</keyword>
<evidence type="ECO:0000313" key="12">
    <source>
        <dbReference type="Proteomes" id="UP001154259"/>
    </source>
</evidence>
<evidence type="ECO:0000256" key="6">
    <source>
        <dbReference type="ARBA" id="ARBA00022989"/>
    </source>
</evidence>
<feature type="transmembrane region" description="Helical" evidence="8">
    <location>
        <begin position="147"/>
        <end position="175"/>
    </location>
</feature>
<dbReference type="Proteomes" id="UP001154259">
    <property type="component" value="Unassembled WGS sequence"/>
</dbReference>
<evidence type="ECO:0000256" key="8">
    <source>
        <dbReference type="SAM" id="Phobius"/>
    </source>
</evidence>
<evidence type="ECO:0000313" key="9">
    <source>
        <dbReference type="EMBL" id="CAI3947545.1"/>
    </source>
</evidence>
<feature type="transmembrane region" description="Helical" evidence="8">
    <location>
        <begin position="23"/>
        <end position="43"/>
    </location>
</feature>
<dbReference type="PANTHER" id="PTHR34979">
    <property type="entry name" value="INNER MEMBRANE PROTEIN YGAZ"/>
    <property type="match status" value="1"/>
</dbReference>
<comment type="subcellular location">
    <subcellularLocation>
        <location evidence="1">Cell membrane</location>
        <topology evidence="1">Multi-pass membrane protein</topology>
    </subcellularLocation>
</comment>
<feature type="transmembrane region" description="Helical" evidence="8">
    <location>
        <begin position="206"/>
        <end position="222"/>
    </location>
</feature>
<feature type="transmembrane region" description="Helical" evidence="8">
    <location>
        <begin position="181"/>
        <end position="199"/>
    </location>
</feature>
<proteinExistence type="inferred from homology"/>
<dbReference type="EMBL" id="CAMXCM010000004">
    <property type="protein sequence ID" value="CAI3947545.1"/>
    <property type="molecule type" value="Genomic_DNA"/>
</dbReference>
<comment type="caution">
    <text evidence="9">The sequence shown here is derived from an EMBL/GenBank/DDBJ whole genome shotgun (WGS) entry which is preliminary data.</text>
</comment>
<dbReference type="Pfam" id="PF03591">
    <property type="entry name" value="AzlC"/>
    <property type="match status" value="1"/>
</dbReference>
<dbReference type="GeneID" id="83712650"/>
<dbReference type="InterPro" id="IPR011606">
    <property type="entry name" value="Brnchd-chn_aa_trnsp_permease"/>
</dbReference>